<dbReference type="Gene3D" id="3.30.420.150">
    <property type="entry name" value="Exopolyphosphatase. Domain 2"/>
    <property type="match status" value="1"/>
</dbReference>
<dbReference type="OrthoDB" id="6372431at2759"/>
<evidence type="ECO:0000256" key="2">
    <source>
        <dbReference type="ARBA" id="ARBA00022801"/>
    </source>
</evidence>
<keyword evidence="9" id="KW-1185">Reference proteome</keyword>
<protein>
    <submittedName>
        <fullName evidence="8">Nucleoside phosphatase GDA1/CD39</fullName>
    </submittedName>
</protein>
<proteinExistence type="inferred from homology"/>
<dbReference type="OMA" id="WTCRIKE"/>
<evidence type="ECO:0000313" key="8">
    <source>
        <dbReference type="EMBL" id="OVA19851.1"/>
    </source>
</evidence>
<evidence type="ECO:0000256" key="4">
    <source>
        <dbReference type="PIRSR" id="PIRSR600407-2"/>
    </source>
</evidence>
<keyword evidence="2 5" id="KW-0378">Hydrolase</keyword>
<dbReference type="Proteomes" id="UP000195402">
    <property type="component" value="Unassembled WGS sequence"/>
</dbReference>
<dbReference type="PROSITE" id="PS01238">
    <property type="entry name" value="GDA1_CD39_NTPASE"/>
    <property type="match status" value="1"/>
</dbReference>
<keyword evidence="4" id="KW-0067">ATP-binding</keyword>
<evidence type="ECO:0000256" key="7">
    <source>
        <dbReference type="SAM" id="Phobius"/>
    </source>
</evidence>
<keyword evidence="7" id="KW-0472">Membrane</keyword>
<name>A0A200RAW7_MACCD</name>
<feature type="compositionally biased region" description="Basic and acidic residues" evidence="6">
    <location>
        <begin position="10"/>
        <end position="19"/>
    </location>
</feature>
<accession>A0A200RAW7</accession>
<keyword evidence="7" id="KW-1133">Transmembrane helix</keyword>
<dbReference type="PANTHER" id="PTHR11782:SF83">
    <property type="entry name" value="GUANOSINE-DIPHOSPHATASE"/>
    <property type="match status" value="1"/>
</dbReference>
<feature type="active site" description="Proton acceptor" evidence="3">
    <location>
        <position position="292"/>
    </location>
</feature>
<organism evidence="8 9">
    <name type="scientific">Macleaya cordata</name>
    <name type="common">Five-seeded plume-poppy</name>
    <name type="synonym">Bocconia cordata</name>
    <dbReference type="NCBI Taxonomy" id="56857"/>
    <lineage>
        <taxon>Eukaryota</taxon>
        <taxon>Viridiplantae</taxon>
        <taxon>Streptophyta</taxon>
        <taxon>Embryophyta</taxon>
        <taxon>Tracheophyta</taxon>
        <taxon>Spermatophyta</taxon>
        <taxon>Magnoliopsida</taxon>
        <taxon>Ranunculales</taxon>
        <taxon>Papaveraceae</taxon>
        <taxon>Papaveroideae</taxon>
        <taxon>Macleaya</taxon>
    </lineage>
</organism>
<evidence type="ECO:0000256" key="5">
    <source>
        <dbReference type="RuleBase" id="RU003833"/>
    </source>
</evidence>
<evidence type="ECO:0000256" key="6">
    <source>
        <dbReference type="SAM" id="MobiDB-lite"/>
    </source>
</evidence>
<evidence type="ECO:0000256" key="3">
    <source>
        <dbReference type="PIRSR" id="PIRSR600407-1"/>
    </source>
</evidence>
<dbReference type="FunCoup" id="A0A200RAW7">
    <property type="interactions" value="3517"/>
</dbReference>
<dbReference type="InParanoid" id="A0A200RAW7"/>
<keyword evidence="7" id="KW-0812">Transmembrane</keyword>
<comment type="caution">
    <text evidence="8">The sequence shown here is derived from an EMBL/GenBank/DDBJ whole genome shotgun (WGS) entry which is preliminary data.</text>
</comment>
<feature type="transmembrane region" description="Helical" evidence="7">
    <location>
        <begin position="116"/>
        <end position="135"/>
    </location>
</feature>
<dbReference type="GO" id="GO:0005524">
    <property type="term" value="F:ATP binding"/>
    <property type="evidence" value="ECO:0007669"/>
    <property type="project" value="UniProtKB-KW"/>
</dbReference>
<dbReference type="InterPro" id="IPR000407">
    <property type="entry name" value="GDA1_CD39_NTPase"/>
</dbReference>
<dbReference type="FunFam" id="3.30.420.150:FF:000008">
    <property type="entry name" value="Apyrase 1"/>
    <property type="match status" value="1"/>
</dbReference>
<feature type="binding site" evidence="4">
    <location>
        <begin position="322"/>
        <end position="326"/>
    </location>
    <ligand>
        <name>ATP</name>
        <dbReference type="ChEBI" id="CHEBI:30616"/>
    </ligand>
</feature>
<evidence type="ECO:0000313" key="9">
    <source>
        <dbReference type="Proteomes" id="UP000195402"/>
    </source>
</evidence>
<dbReference type="GO" id="GO:0017110">
    <property type="term" value="F:nucleoside diphosphate phosphatase activity"/>
    <property type="evidence" value="ECO:0007669"/>
    <property type="project" value="TreeGrafter"/>
</dbReference>
<dbReference type="CDD" id="cd24041">
    <property type="entry name" value="ASKHA_NBD_AtAPY1-like"/>
    <property type="match status" value="1"/>
</dbReference>
<dbReference type="Gene3D" id="3.30.420.40">
    <property type="match status" value="1"/>
</dbReference>
<dbReference type="PANTHER" id="PTHR11782">
    <property type="entry name" value="ADENOSINE/GUANOSINE DIPHOSPHATASE"/>
    <property type="match status" value="1"/>
</dbReference>
<reference evidence="8 9" key="1">
    <citation type="journal article" date="2017" name="Mol. Plant">
        <title>The Genome of Medicinal Plant Macleaya cordata Provides New Insights into Benzylisoquinoline Alkaloids Metabolism.</title>
        <authorList>
            <person name="Liu X."/>
            <person name="Liu Y."/>
            <person name="Huang P."/>
            <person name="Ma Y."/>
            <person name="Qing Z."/>
            <person name="Tang Q."/>
            <person name="Cao H."/>
            <person name="Cheng P."/>
            <person name="Zheng Y."/>
            <person name="Yuan Z."/>
            <person name="Zhou Y."/>
            <person name="Liu J."/>
            <person name="Tang Z."/>
            <person name="Zhuo Y."/>
            <person name="Zhang Y."/>
            <person name="Yu L."/>
            <person name="Huang J."/>
            <person name="Yang P."/>
            <person name="Peng Q."/>
            <person name="Zhang J."/>
            <person name="Jiang W."/>
            <person name="Zhang Z."/>
            <person name="Lin K."/>
            <person name="Ro D.K."/>
            <person name="Chen X."/>
            <person name="Xiong X."/>
            <person name="Shang Y."/>
            <person name="Huang S."/>
            <person name="Zeng J."/>
        </authorList>
    </citation>
    <scope>NUCLEOTIDE SEQUENCE [LARGE SCALE GENOMIC DNA]</scope>
    <source>
        <strain evidence="9">cv. BLH2017</strain>
        <tissue evidence="8">Root</tissue>
    </source>
</reference>
<dbReference type="EMBL" id="MVGT01000169">
    <property type="protein sequence ID" value="OVA19851.1"/>
    <property type="molecule type" value="Genomic_DNA"/>
</dbReference>
<feature type="region of interest" description="Disordered" evidence="6">
    <location>
        <begin position="1"/>
        <end position="71"/>
    </location>
</feature>
<sequence>MVNSIVLRGGRTDDGERGKSGTPKDYGTWSLKNAKKEELEPLQETSQSLKAPPGNGQIRYRSPSSAELEGQSHLHIDHHHHQDQDQDRDLDHQLEKMLKRTRQQESFSDKIHRYRGVILIVSIPLLLISFVLFLMPRSPSSDIFPQDLLRNRRTTPNHRASSGSSKSYAVIFDAGSSGSRVHVYCFDANLNLVPIGKDLELFVQKKPGLSAYASDPHQAADSLQSLLEQAENVVPQELRGKTPVRVGATAGLRQLEGDTSDRILQEVRDFLQEKSALKSKPDWVTVLDGTQEGAFQWVTINYLLGNLGKKYSNTVGVVDLGGGSVQMAYAISEKDAAKAPKLSDGEDTYVKELFLKGTKYYLYVHSYLRYGLLAARAEILKAVESSGNPCLLAGYHGSYKYAGAVYDASASSSGSNMDKCRRAAFKALKVNESTCTHMKCTFGGIWNGGGGDGQKNLFVASFFFDRAAEAGFVNHNLPVAKVRPVDFEEAAKRACETKLDDAKTTYPRVEEGNLPYICMDLVYQFTLLVDGFGLDPWQEITLVKQVKYGNSLVEAAWPLGSAIEVASAST</sequence>
<dbReference type="AlphaFoldDB" id="A0A200RAW7"/>
<dbReference type="STRING" id="56857.A0A200RAW7"/>
<keyword evidence="4" id="KW-0547">Nucleotide-binding</keyword>
<dbReference type="Pfam" id="PF01150">
    <property type="entry name" value="GDA1_CD39"/>
    <property type="match status" value="1"/>
</dbReference>
<evidence type="ECO:0000256" key="1">
    <source>
        <dbReference type="ARBA" id="ARBA00009283"/>
    </source>
</evidence>
<comment type="similarity">
    <text evidence="1 5">Belongs to the GDA1/CD39 NTPase family.</text>
</comment>
<gene>
    <name evidence="8" type="ORF">BVC80_1689g41</name>
</gene>
<dbReference type="GO" id="GO:0016020">
    <property type="term" value="C:membrane"/>
    <property type="evidence" value="ECO:0007669"/>
    <property type="project" value="TreeGrafter"/>
</dbReference>
<dbReference type="GO" id="GO:0009134">
    <property type="term" value="P:nucleoside diphosphate catabolic process"/>
    <property type="evidence" value="ECO:0007669"/>
    <property type="project" value="TreeGrafter"/>
</dbReference>